<dbReference type="EMBL" id="HBGQ01077860">
    <property type="protein sequence ID" value="CAD9502340.1"/>
    <property type="molecule type" value="Transcribed_RNA"/>
</dbReference>
<feature type="compositionally biased region" description="Basic and acidic residues" evidence="1">
    <location>
        <begin position="133"/>
        <end position="151"/>
    </location>
</feature>
<accession>A0A7S2HWC7</accession>
<feature type="transmembrane region" description="Helical" evidence="2">
    <location>
        <begin position="63"/>
        <end position="96"/>
    </location>
</feature>
<keyword evidence="2" id="KW-0812">Transmembrane</keyword>
<keyword evidence="2" id="KW-0472">Membrane</keyword>
<gene>
    <name evidence="3" type="ORF">AAND1436_LOCUS37223</name>
</gene>
<feature type="region of interest" description="Disordered" evidence="1">
    <location>
        <begin position="109"/>
        <end position="151"/>
    </location>
</feature>
<dbReference type="AlphaFoldDB" id="A0A7S2HWC7"/>
<evidence type="ECO:0000256" key="1">
    <source>
        <dbReference type="SAM" id="MobiDB-lite"/>
    </source>
</evidence>
<evidence type="ECO:0000256" key="2">
    <source>
        <dbReference type="SAM" id="Phobius"/>
    </source>
</evidence>
<keyword evidence="2" id="KW-1133">Transmembrane helix</keyword>
<name>A0A7S2HWC7_9DINO</name>
<protein>
    <submittedName>
        <fullName evidence="3">Uncharacterized protein</fullName>
    </submittedName>
</protein>
<feature type="compositionally biased region" description="Low complexity" evidence="1">
    <location>
        <begin position="111"/>
        <end position="122"/>
    </location>
</feature>
<proteinExistence type="predicted"/>
<evidence type="ECO:0000313" key="3">
    <source>
        <dbReference type="EMBL" id="CAD9502340.1"/>
    </source>
</evidence>
<organism evidence="3">
    <name type="scientific">Alexandrium andersonii</name>
    <dbReference type="NCBI Taxonomy" id="327968"/>
    <lineage>
        <taxon>Eukaryota</taxon>
        <taxon>Sar</taxon>
        <taxon>Alveolata</taxon>
        <taxon>Dinophyceae</taxon>
        <taxon>Gonyaulacales</taxon>
        <taxon>Pyrocystaceae</taxon>
        <taxon>Alexandrium</taxon>
    </lineage>
</organism>
<reference evidence="3" key="1">
    <citation type="submission" date="2021-01" db="EMBL/GenBank/DDBJ databases">
        <authorList>
            <person name="Corre E."/>
            <person name="Pelletier E."/>
            <person name="Niang G."/>
            <person name="Scheremetjew M."/>
            <person name="Finn R."/>
            <person name="Kale V."/>
            <person name="Holt S."/>
            <person name="Cochrane G."/>
            <person name="Meng A."/>
            <person name="Brown T."/>
            <person name="Cohen L."/>
        </authorList>
    </citation>
    <scope>NUCLEOTIDE SEQUENCE</scope>
    <source>
        <strain evidence="3">CCMP2222</strain>
    </source>
</reference>
<sequence length="151" mass="16376">MAQETWAAQAAAPNSCPTFSGTPQGQATPQIVVPDMGGFADRLKEYHRSLRPKRGDELSMKQVAYFFGGLYAIVHLLQYFDLWTLLVFATVGYVLYRQAQGAIQFVSNAGEPAEQQQQAQPAVTKTKSKGKKGHGDGNKAKGGRGDLQAKS</sequence>